<evidence type="ECO:0000313" key="2">
    <source>
        <dbReference type="EMBL" id="KAB5560502.1"/>
    </source>
</evidence>
<dbReference type="PANTHER" id="PTHR31676:SF28">
    <property type="entry name" value="TRANSMEMBRANE PROTEIN"/>
    <property type="match status" value="1"/>
</dbReference>
<feature type="chain" id="PRO_5024443097" description="Xylanase inhibitor C-terminal domain-containing protein" evidence="1">
    <location>
        <begin position="28"/>
        <end position="163"/>
    </location>
</feature>
<reference evidence="3" key="1">
    <citation type="journal article" date="2019" name="Gigascience">
        <title>De novo genome assembly of the endangered Acer yangbiense, a plant species with extremely small populations endemic to Yunnan Province, China.</title>
        <authorList>
            <person name="Yang J."/>
            <person name="Wariss H.M."/>
            <person name="Tao L."/>
            <person name="Zhang R."/>
            <person name="Yun Q."/>
            <person name="Hollingsworth P."/>
            <person name="Dao Z."/>
            <person name="Luo G."/>
            <person name="Guo H."/>
            <person name="Ma Y."/>
            <person name="Sun W."/>
        </authorList>
    </citation>
    <scope>NUCLEOTIDE SEQUENCE [LARGE SCALE GENOMIC DNA]</scope>
    <source>
        <strain evidence="3">cv. br00</strain>
    </source>
</reference>
<dbReference type="PANTHER" id="PTHR31676">
    <property type="entry name" value="T31J12.3 PROTEIN-RELATED"/>
    <property type="match status" value="1"/>
</dbReference>
<protein>
    <recommendedName>
        <fullName evidence="4">Xylanase inhibitor C-terminal domain-containing protein</fullName>
    </recommendedName>
</protein>
<evidence type="ECO:0000256" key="1">
    <source>
        <dbReference type="SAM" id="SignalP"/>
    </source>
</evidence>
<comment type="caution">
    <text evidence="2">The sequence shown here is derived from an EMBL/GenBank/DDBJ whole genome shotgun (WGS) entry which is preliminary data.</text>
</comment>
<organism evidence="2 3">
    <name type="scientific">Salix brachista</name>
    <dbReference type="NCBI Taxonomy" id="2182728"/>
    <lineage>
        <taxon>Eukaryota</taxon>
        <taxon>Viridiplantae</taxon>
        <taxon>Streptophyta</taxon>
        <taxon>Embryophyta</taxon>
        <taxon>Tracheophyta</taxon>
        <taxon>Spermatophyta</taxon>
        <taxon>Magnoliopsida</taxon>
        <taxon>eudicotyledons</taxon>
        <taxon>Gunneridae</taxon>
        <taxon>Pentapetalae</taxon>
        <taxon>rosids</taxon>
        <taxon>fabids</taxon>
        <taxon>Malpighiales</taxon>
        <taxon>Salicaceae</taxon>
        <taxon>Saliceae</taxon>
        <taxon>Salix</taxon>
    </lineage>
</organism>
<keyword evidence="1" id="KW-0732">Signal</keyword>
<dbReference type="Pfam" id="PF04398">
    <property type="entry name" value="DUF538"/>
    <property type="match status" value="1"/>
</dbReference>
<name>A0A5N5N058_9ROSI</name>
<dbReference type="InterPro" id="IPR007493">
    <property type="entry name" value="DUF538"/>
</dbReference>
<dbReference type="EMBL" id="VDCV01000004">
    <property type="protein sequence ID" value="KAB5560502.1"/>
    <property type="molecule type" value="Genomic_DNA"/>
</dbReference>
<gene>
    <name evidence="2" type="ORF">DKX38_005459</name>
</gene>
<feature type="signal peptide" evidence="1">
    <location>
        <begin position="1"/>
        <end position="27"/>
    </location>
</feature>
<dbReference type="SUPFAM" id="SSF141562">
    <property type="entry name" value="At5g01610-like"/>
    <property type="match status" value="1"/>
</dbReference>
<sequence>MSLTQISFLPFFLSLIFLLSTITTTTSTLQNLLQSQGLPGGLFPNNVKSYNLDQNGRLEVRLDGLCMTKYETRVVFDSVVRANLSYGGLMALEGLIQEELFLWLPVKGFEVIDPSSGLISVDIGLAHKQLSRSLFEVPPVCKPHGAADLLENFGRKMGIQFQR</sequence>
<accession>A0A5N5N058</accession>
<keyword evidence="3" id="KW-1185">Reference proteome</keyword>
<evidence type="ECO:0008006" key="4">
    <source>
        <dbReference type="Google" id="ProtNLM"/>
    </source>
</evidence>
<dbReference type="Proteomes" id="UP000326939">
    <property type="component" value="Chromosome 4"/>
</dbReference>
<dbReference type="AlphaFoldDB" id="A0A5N5N058"/>
<proteinExistence type="predicted"/>
<evidence type="ECO:0000313" key="3">
    <source>
        <dbReference type="Proteomes" id="UP000326939"/>
    </source>
</evidence>
<dbReference type="Gene3D" id="2.30.240.10">
    <property type="entry name" value="At5g01610-like"/>
    <property type="match status" value="1"/>
</dbReference>
<dbReference type="InterPro" id="IPR036758">
    <property type="entry name" value="At5g01610-like"/>
</dbReference>